<organism evidence="1 2">
    <name type="scientific">Leptidea sinapis</name>
    <dbReference type="NCBI Taxonomy" id="189913"/>
    <lineage>
        <taxon>Eukaryota</taxon>
        <taxon>Metazoa</taxon>
        <taxon>Ecdysozoa</taxon>
        <taxon>Arthropoda</taxon>
        <taxon>Hexapoda</taxon>
        <taxon>Insecta</taxon>
        <taxon>Pterygota</taxon>
        <taxon>Neoptera</taxon>
        <taxon>Endopterygota</taxon>
        <taxon>Lepidoptera</taxon>
        <taxon>Glossata</taxon>
        <taxon>Ditrysia</taxon>
        <taxon>Papilionoidea</taxon>
        <taxon>Pieridae</taxon>
        <taxon>Dismorphiinae</taxon>
        <taxon>Leptidea</taxon>
    </lineage>
</organism>
<dbReference type="AlphaFoldDB" id="A0A5E4QBK4"/>
<dbReference type="Proteomes" id="UP000324832">
    <property type="component" value="Unassembled WGS sequence"/>
</dbReference>
<keyword evidence="2" id="KW-1185">Reference proteome</keyword>
<sequence length="131" mass="15474">MLTSQTQDNSHANYKSQFISINKKIRPHCPKDEHLMINWKSYQSVPNQILSRQNSICLMFDRSKKIDDLRVINFSPKYLLRAGVHFNFNLLDVVRFEINGNENGFEIRINRKCREKQNLSEEESVTHIHIA</sequence>
<dbReference type="EMBL" id="FZQP02002225">
    <property type="protein sequence ID" value="VVC95106.1"/>
    <property type="molecule type" value="Genomic_DNA"/>
</dbReference>
<accession>A0A5E4QBK4</accession>
<evidence type="ECO:0000313" key="1">
    <source>
        <dbReference type="EMBL" id="VVC95106.1"/>
    </source>
</evidence>
<evidence type="ECO:0000313" key="2">
    <source>
        <dbReference type="Proteomes" id="UP000324832"/>
    </source>
</evidence>
<name>A0A5E4QBK4_9NEOP</name>
<protein>
    <submittedName>
        <fullName evidence="1">Uncharacterized protein</fullName>
    </submittedName>
</protein>
<reference evidence="1 2" key="1">
    <citation type="submission" date="2017-07" db="EMBL/GenBank/DDBJ databases">
        <authorList>
            <person name="Talla V."/>
            <person name="Backstrom N."/>
        </authorList>
    </citation>
    <scope>NUCLEOTIDE SEQUENCE [LARGE SCALE GENOMIC DNA]</scope>
</reference>
<gene>
    <name evidence="1" type="ORF">LSINAPIS_LOCUS6899</name>
</gene>
<proteinExistence type="predicted"/>